<dbReference type="PATRIC" id="fig|1550024.3.peg.2984"/>
<dbReference type="Proteomes" id="UP000032483">
    <property type="component" value="Unassembled WGS sequence"/>
</dbReference>
<name>A0A0D8IX33_9FIRM</name>
<dbReference type="SUPFAM" id="SSF56731">
    <property type="entry name" value="DNA primase core"/>
    <property type="match status" value="1"/>
</dbReference>
<evidence type="ECO:0000313" key="3">
    <source>
        <dbReference type="Proteomes" id="UP000032483"/>
    </source>
</evidence>
<dbReference type="Pfam" id="PF13154">
    <property type="entry name" value="DUF3991"/>
    <property type="match status" value="1"/>
</dbReference>
<gene>
    <name evidence="2" type="ORF">TQ39_13065</name>
</gene>
<dbReference type="InterPro" id="IPR036977">
    <property type="entry name" value="DNA_primase_Znf_CHC2"/>
</dbReference>
<dbReference type="GO" id="GO:0008270">
    <property type="term" value="F:zinc ion binding"/>
    <property type="evidence" value="ECO:0007669"/>
    <property type="project" value="InterPro"/>
</dbReference>
<comment type="caution">
    <text evidence="2">The sequence shown here is derived from an EMBL/GenBank/DDBJ whole genome shotgun (WGS) entry which is preliminary data.</text>
</comment>
<dbReference type="Gene3D" id="3.90.580.10">
    <property type="entry name" value="Zinc finger, CHC2-type domain"/>
    <property type="match status" value="1"/>
</dbReference>
<feature type="domain" description="DUF3991" evidence="1">
    <location>
        <begin position="122"/>
        <end position="189"/>
    </location>
</feature>
<dbReference type="SUPFAM" id="SSF57783">
    <property type="entry name" value="Zinc beta-ribbon"/>
    <property type="match status" value="1"/>
</dbReference>
<dbReference type="GeneID" id="42857504"/>
<accession>A0A0D8IX33</accession>
<keyword evidence="3" id="KW-1185">Reference proteome</keyword>
<dbReference type="GO" id="GO:0006260">
    <property type="term" value="P:DNA replication"/>
    <property type="evidence" value="ECO:0007669"/>
    <property type="project" value="InterPro"/>
</dbReference>
<dbReference type="RefSeq" id="WP_050005825.1">
    <property type="nucleotide sequence ID" value="NZ_JXXK01000020.1"/>
</dbReference>
<dbReference type="InterPro" id="IPR025054">
    <property type="entry name" value="DUF3991"/>
</dbReference>
<protein>
    <recommendedName>
        <fullName evidence="1">DUF3991 domain-containing protein</fullName>
    </recommendedName>
</protein>
<evidence type="ECO:0000313" key="2">
    <source>
        <dbReference type="EMBL" id="KJF39255.1"/>
    </source>
</evidence>
<proteinExistence type="predicted"/>
<sequence length="323" mass="35740">MPGVSKEQIAAAKKMTAIEFLRRYRSADLVKSSARGEFELRSHDSFKINGESSVWHWKSRGIGGKSALDYLVHVEQCGFVEAVRMLCDEVPGYIPVAHEEVEQKRPEFSLPPAARNNARVVAYLCGRGISPVVLSYCVDRGLVYESLPYHNCVFIGKDENGTARYAALRGTYGQGRPFKAETPGSDKRYGFCIPPLHPSTTVAVFEAAIDAMAEMTLSDNTADKYRLSLGGIYAPKEENVEIKTPVALVEFLRQHPDVDTIQLCMDNDEPGRHAALAIARNLGGKYKVSLCLPQIEGGDYADLAKQIKQARCACTRHRTELAR</sequence>
<reference evidence="2" key="1">
    <citation type="submission" date="2015-02" db="EMBL/GenBank/DDBJ databases">
        <title>A novel member of the family Ruminococcaceae isolated from human feces.</title>
        <authorList>
            <person name="Shkoporov A.N."/>
            <person name="Chaplin A.V."/>
            <person name="Motuzova O.V."/>
            <person name="Kafarskaia L.I."/>
            <person name="Khokhlova E.V."/>
            <person name="Efimov B.A."/>
        </authorList>
    </citation>
    <scope>NUCLEOTIDE SEQUENCE [LARGE SCALE GENOMIC DNA]</scope>
    <source>
        <strain evidence="2">585-1</strain>
    </source>
</reference>
<dbReference type="Pfam" id="PF13155">
    <property type="entry name" value="Toprim_2"/>
    <property type="match status" value="1"/>
</dbReference>
<dbReference type="Gene3D" id="3.40.1360.10">
    <property type="match status" value="1"/>
</dbReference>
<dbReference type="GO" id="GO:0003677">
    <property type="term" value="F:DNA binding"/>
    <property type="evidence" value="ECO:0007669"/>
    <property type="project" value="InterPro"/>
</dbReference>
<organism evidence="2 3">
    <name type="scientific">Ruthenibacterium lactatiformans</name>
    <dbReference type="NCBI Taxonomy" id="1550024"/>
    <lineage>
        <taxon>Bacteria</taxon>
        <taxon>Bacillati</taxon>
        <taxon>Bacillota</taxon>
        <taxon>Clostridia</taxon>
        <taxon>Eubacteriales</taxon>
        <taxon>Oscillospiraceae</taxon>
        <taxon>Ruthenibacterium</taxon>
    </lineage>
</organism>
<dbReference type="EMBL" id="JXXK01000020">
    <property type="protein sequence ID" value="KJF39255.1"/>
    <property type="molecule type" value="Genomic_DNA"/>
</dbReference>
<evidence type="ECO:0000259" key="1">
    <source>
        <dbReference type="Pfam" id="PF13154"/>
    </source>
</evidence>
<dbReference type="AlphaFoldDB" id="A0A0D8IX33"/>